<proteinExistence type="predicted"/>
<dbReference type="Pfam" id="PF13247">
    <property type="entry name" value="Fer4_11"/>
    <property type="match status" value="1"/>
</dbReference>
<feature type="binding site" evidence="7">
    <location>
        <position position="98"/>
    </location>
    <ligand>
        <name>[4Fe-4S] cluster</name>
        <dbReference type="ChEBI" id="CHEBI:49883"/>
        <label>3</label>
    </ligand>
</feature>
<evidence type="ECO:0000256" key="4">
    <source>
        <dbReference type="ARBA" id="ARBA00022737"/>
    </source>
</evidence>
<feature type="binding site" evidence="7">
    <location>
        <position position="125"/>
    </location>
    <ligand>
        <name>[4Fe-4S] cluster</name>
        <dbReference type="ChEBI" id="CHEBI:49883"/>
        <label>4</label>
    </ligand>
</feature>
<protein>
    <submittedName>
        <fullName evidence="9">4Fe-4S dicluster domain-containing protein</fullName>
    </submittedName>
</protein>
<sequence>MAGAQIPLPVHAAAPKGQDFAMLFDAARCIGCKACQVACKQWNDLPGEETTNRGTYENPLFLTADTWLKMHFTEGTQGEEIFWHFTRNSCMHCTSAPCVGSCPTGAIAPRPGGVVLIDDRQCIGCRACVQACPWDAVHMDKKTGVVKKCTLCYDRVNNGLEPACVQSCPTDALLFGSYQEMRAHAERRVEELKARGYPRANLYGDQAGGTHVMYVLREHPSAYGLPTAVKGQRAKTVEKWSFGALAAAALSLLGFRWLSERREALQKDKEEEA</sequence>
<feature type="binding site" evidence="7">
    <location>
        <position position="132"/>
    </location>
    <ligand>
        <name>[4Fe-4S] cluster</name>
        <dbReference type="ChEBI" id="CHEBI:49883"/>
        <label>3</label>
    </ligand>
</feature>
<comment type="caution">
    <text evidence="9">The sequence shown here is derived from an EMBL/GenBank/DDBJ whole genome shotgun (WGS) entry which is preliminary data.</text>
</comment>
<dbReference type="SUPFAM" id="SSF54862">
    <property type="entry name" value="4Fe-4S ferredoxins"/>
    <property type="match status" value="1"/>
</dbReference>
<evidence type="ECO:0000313" key="10">
    <source>
        <dbReference type="Proteomes" id="UP000292858"/>
    </source>
</evidence>
<feature type="binding site" evidence="7">
    <location>
        <position position="168"/>
    </location>
    <ligand>
        <name>[4Fe-4S] cluster</name>
        <dbReference type="ChEBI" id="CHEBI:49883"/>
        <label>1</label>
    </ligand>
</feature>
<feature type="domain" description="4Fe-4S ferredoxin-type" evidence="8">
    <location>
        <begin position="20"/>
        <end position="50"/>
    </location>
</feature>
<dbReference type="GO" id="GO:0045333">
    <property type="term" value="P:cellular respiration"/>
    <property type="evidence" value="ECO:0007669"/>
    <property type="project" value="InterPro"/>
</dbReference>
<dbReference type="Gene3D" id="3.30.70.20">
    <property type="match status" value="2"/>
</dbReference>
<dbReference type="GO" id="GO:0030313">
    <property type="term" value="C:cell envelope"/>
    <property type="evidence" value="ECO:0007669"/>
    <property type="project" value="UniProtKB-SubCell"/>
</dbReference>
<dbReference type="PANTHER" id="PTHR43545">
    <property type="entry name" value="FORMATE DEHYDROGENASE, NITRATE-INDUCIBLE, IRON-SULFUR SUBUNIT"/>
    <property type="match status" value="1"/>
</dbReference>
<dbReference type="InterPro" id="IPR014603">
    <property type="entry name" value="Formate_DH_Fe-S_su"/>
</dbReference>
<dbReference type="EMBL" id="SIJL01000004">
    <property type="protein sequence ID" value="TBH21031.1"/>
    <property type="molecule type" value="Genomic_DNA"/>
</dbReference>
<feature type="binding site" evidence="7">
    <location>
        <position position="128"/>
    </location>
    <ligand>
        <name>[4Fe-4S] cluster</name>
        <dbReference type="ChEBI" id="CHEBI:49883"/>
        <label>4</label>
    </ligand>
</feature>
<dbReference type="GO" id="GO:0051539">
    <property type="term" value="F:4 iron, 4 sulfur cluster binding"/>
    <property type="evidence" value="ECO:0007669"/>
    <property type="project" value="UniProtKB-KW"/>
</dbReference>
<feature type="binding site" evidence="7">
    <location>
        <position position="164"/>
    </location>
    <ligand>
        <name>[4Fe-4S] cluster</name>
        <dbReference type="ChEBI" id="CHEBI:49883"/>
        <label>2</label>
    </ligand>
</feature>
<feature type="binding site" evidence="7">
    <location>
        <position position="149"/>
    </location>
    <ligand>
        <name>[4Fe-4S] cluster</name>
        <dbReference type="ChEBI" id="CHEBI:49883"/>
        <label>2</label>
    </ligand>
</feature>
<dbReference type="Proteomes" id="UP000292858">
    <property type="component" value="Unassembled WGS sequence"/>
</dbReference>
<evidence type="ECO:0000256" key="2">
    <source>
        <dbReference type="ARBA" id="ARBA00022485"/>
    </source>
</evidence>
<feature type="binding site" evidence="7">
    <location>
        <position position="35"/>
    </location>
    <ligand>
        <name>[4Fe-4S] cluster</name>
        <dbReference type="ChEBI" id="CHEBI:49883"/>
        <label>1</label>
    </ligand>
</feature>
<evidence type="ECO:0000256" key="7">
    <source>
        <dbReference type="PIRSR" id="PIRSR036298-50"/>
    </source>
</evidence>
<comment type="cofactor">
    <cofactor evidence="7">
        <name>[4Fe-4S] cluster</name>
        <dbReference type="ChEBI" id="CHEBI:49883"/>
    </cofactor>
    <text evidence="7">Binds 4 [4Fe-4S] clusters per subunit.</text>
</comment>
<keyword evidence="3 7" id="KW-0479">Metal-binding</keyword>
<feature type="binding site" evidence="7">
    <location>
        <position position="122"/>
    </location>
    <ligand>
        <name>[4Fe-4S] cluster</name>
        <dbReference type="ChEBI" id="CHEBI:49883"/>
        <label>4</label>
    </ligand>
</feature>
<feature type="binding site" evidence="7">
    <location>
        <position position="102"/>
    </location>
    <ligand>
        <name>[4Fe-4S] cluster</name>
        <dbReference type="ChEBI" id="CHEBI:49883"/>
        <label>4</label>
    </ligand>
</feature>
<accession>A0A4Q9B595</accession>
<feature type="domain" description="4Fe-4S ferredoxin-type" evidence="8">
    <location>
        <begin position="113"/>
        <end position="142"/>
    </location>
</feature>
<reference evidence="9 10" key="1">
    <citation type="submission" date="2019-02" db="EMBL/GenBank/DDBJ databases">
        <title>Thermus sp. a novel from hot spring.</title>
        <authorList>
            <person name="Zhao Z."/>
        </authorList>
    </citation>
    <scope>NUCLEOTIDE SEQUENCE [LARGE SCALE GENOMIC DNA]</scope>
    <source>
        <strain evidence="9 10">CFH 72773T</strain>
    </source>
</reference>
<keyword evidence="10" id="KW-1185">Reference proteome</keyword>
<feature type="binding site" evidence="7">
    <location>
        <position position="93"/>
    </location>
    <ligand>
        <name>[4Fe-4S] cluster</name>
        <dbReference type="ChEBI" id="CHEBI:49883"/>
        <label>3</label>
    </ligand>
</feature>
<dbReference type="PANTHER" id="PTHR43545:SF6">
    <property type="entry name" value="FORMATE DEHYDROGENASE, NITRATE-INDUCIBLE, IRON-SULFUR SUBUNIT"/>
    <property type="match status" value="1"/>
</dbReference>
<dbReference type="Pfam" id="PF12797">
    <property type="entry name" value="Fer4_2"/>
    <property type="match status" value="1"/>
</dbReference>
<gene>
    <name evidence="9" type="ORF">ETP66_04445</name>
</gene>
<dbReference type="PIRSF" id="PIRSF036298">
    <property type="entry name" value="FDH_4Fe4S"/>
    <property type="match status" value="1"/>
</dbReference>
<evidence type="ECO:0000259" key="8">
    <source>
        <dbReference type="PROSITE" id="PS51379"/>
    </source>
</evidence>
<comment type="subcellular location">
    <subcellularLocation>
        <location evidence="1">Cell envelope</location>
    </subcellularLocation>
</comment>
<feature type="binding site" evidence="7">
    <location>
        <position position="39"/>
    </location>
    <ligand>
        <name>[4Fe-4S] cluster</name>
        <dbReference type="ChEBI" id="CHEBI:49883"/>
        <label>2</label>
    </ligand>
</feature>
<keyword evidence="5 7" id="KW-0408">Iron</keyword>
<keyword evidence="6 7" id="KW-0411">Iron-sulfur</keyword>
<evidence type="ECO:0000256" key="5">
    <source>
        <dbReference type="ARBA" id="ARBA00023004"/>
    </source>
</evidence>
<evidence type="ECO:0000313" key="9">
    <source>
        <dbReference type="EMBL" id="TBH21031.1"/>
    </source>
</evidence>
<dbReference type="GO" id="GO:0015944">
    <property type="term" value="P:formate oxidation"/>
    <property type="evidence" value="ECO:0007669"/>
    <property type="project" value="InterPro"/>
</dbReference>
<keyword evidence="2 7" id="KW-0004">4Fe-4S</keyword>
<feature type="domain" description="4Fe-4S ferredoxin-type" evidence="8">
    <location>
        <begin position="81"/>
        <end position="112"/>
    </location>
</feature>
<dbReference type="InterPro" id="IPR051555">
    <property type="entry name" value="FDH_Electron_Transfer_Unit"/>
</dbReference>
<evidence type="ECO:0000256" key="3">
    <source>
        <dbReference type="ARBA" id="ARBA00022723"/>
    </source>
</evidence>
<feature type="binding site" evidence="7">
    <location>
        <position position="90"/>
    </location>
    <ligand>
        <name>[4Fe-4S] cluster</name>
        <dbReference type="ChEBI" id="CHEBI:49883"/>
        <label>3</label>
    </ligand>
</feature>
<evidence type="ECO:0000256" key="1">
    <source>
        <dbReference type="ARBA" id="ARBA00004196"/>
    </source>
</evidence>
<keyword evidence="4" id="KW-0677">Repeat</keyword>
<organism evidence="9 10">
    <name type="scientific">Thermus thermamylovorans</name>
    <dbReference type="NCBI Taxonomy" id="2509362"/>
    <lineage>
        <taxon>Bacteria</taxon>
        <taxon>Thermotogati</taxon>
        <taxon>Deinococcota</taxon>
        <taxon>Deinococci</taxon>
        <taxon>Thermales</taxon>
        <taxon>Thermaceae</taxon>
        <taxon>Thermus</taxon>
    </lineage>
</organism>
<feature type="binding site" evidence="7">
    <location>
        <position position="152"/>
    </location>
    <ligand>
        <name>[4Fe-4S] cluster</name>
        <dbReference type="ChEBI" id="CHEBI:49883"/>
        <label>2</label>
    </ligand>
</feature>
<evidence type="ECO:0000256" key="6">
    <source>
        <dbReference type="ARBA" id="ARBA00023014"/>
    </source>
</evidence>
<name>A0A4Q9B595_9DEIN</name>
<dbReference type="InterPro" id="IPR017896">
    <property type="entry name" value="4Fe4S_Fe-S-bd"/>
</dbReference>
<dbReference type="RefSeq" id="WP_130841018.1">
    <property type="nucleotide sequence ID" value="NZ_SIJL01000004.1"/>
</dbReference>
<dbReference type="GO" id="GO:0046872">
    <property type="term" value="F:metal ion binding"/>
    <property type="evidence" value="ECO:0007669"/>
    <property type="project" value="UniProtKB-KW"/>
</dbReference>
<feature type="binding site" evidence="7">
    <location>
        <position position="29"/>
    </location>
    <ligand>
        <name>[4Fe-4S] cluster</name>
        <dbReference type="ChEBI" id="CHEBI:49883"/>
        <label>1</label>
    </ligand>
</feature>
<dbReference type="AlphaFoldDB" id="A0A4Q9B595"/>
<feature type="binding site" evidence="7">
    <location>
        <position position="32"/>
    </location>
    <ligand>
        <name>[4Fe-4S] cluster</name>
        <dbReference type="ChEBI" id="CHEBI:49883"/>
        <label>1</label>
    </ligand>
</feature>
<dbReference type="OrthoDB" id="9810688at2"/>
<dbReference type="PROSITE" id="PS51379">
    <property type="entry name" value="4FE4S_FER_2"/>
    <property type="match status" value="3"/>
</dbReference>
<dbReference type="InterPro" id="IPR017900">
    <property type="entry name" value="4Fe4S_Fe_S_CS"/>
</dbReference>
<dbReference type="PROSITE" id="PS00198">
    <property type="entry name" value="4FE4S_FER_1"/>
    <property type="match status" value="1"/>
</dbReference>